<evidence type="ECO:0000256" key="6">
    <source>
        <dbReference type="ARBA" id="ARBA00023098"/>
    </source>
</evidence>
<gene>
    <name evidence="8 10" type="primary">acpS</name>
    <name evidence="10" type="ORF">RXV79_20450</name>
</gene>
<dbReference type="InterPro" id="IPR002582">
    <property type="entry name" value="ACPS"/>
</dbReference>
<comment type="function">
    <text evidence="8">Transfers the 4'-phosphopantetheine moiety from coenzyme A to a Ser of acyl-carrier-protein.</text>
</comment>
<comment type="cofactor">
    <cofactor evidence="8">
        <name>Mg(2+)</name>
        <dbReference type="ChEBI" id="CHEBI:18420"/>
    </cofactor>
</comment>
<evidence type="ECO:0000313" key="11">
    <source>
        <dbReference type="Proteomes" id="UP001303946"/>
    </source>
</evidence>
<comment type="similarity">
    <text evidence="8">Belongs to the P-Pant transferase superfamily. AcpS family.</text>
</comment>
<evidence type="ECO:0000256" key="1">
    <source>
        <dbReference type="ARBA" id="ARBA00022516"/>
    </source>
</evidence>
<evidence type="ECO:0000256" key="8">
    <source>
        <dbReference type="HAMAP-Rule" id="MF_00101"/>
    </source>
</evidence>
<accession>A0ABZ0CQL7</accession>
<evidence type="ECO:0000256" key="2">
    <source>
        <dbReference type="ARBA" id="ARBA00022679"/>
    </source>
</evidence>
<evidence type="ECO:0000313" key="10">
    <source>
        <dbReference type="EMBL" id="WOB07278.1"/>
    </source>
</evidence>
<keyword evidence="11" id="KW-1185">Reference proteome</keyword>
<keyword evidence="6 8" id="KW-0443">Lipid metabolism</keyword>
<dbReference type="Gene3D" id="3.90.470.20">
    <property type="entry name" value="4'-phosphopantetheinyl transferase domain"/>
    <property type="match status" value="1"/>
</dbReference>
<evidence type="ECO:0000256" key="5">
    <source>
        <dbReference type="ARBA" id="ARBA00022842"/>
    </source>
</evidence>
<dbReference type="Pfam" id="PF01648">
    <property type="entry name" value="ACPS"/>
    <property type="match status" value="1"/>
</dbReference>
<dbReference type="EMBL" id="CP136336">
    <property type="protein sequence ID" value="WOB07278.1"/>
    <property type="molecule type" value="Genomic_DNA"/>
</dbReference>
<keyword evidence="3 8" id="KW-0479">Metal-binding</keyword>
<comment type="catalytic activity">
    <reaction evidence="8">
        <text>apo-[ACP] + CoA = holo-[ACP] + adenosine 3',5'-bisphosphate + H(+)</text>
        <dbReference type="Rhea" id="RHEA:12068"/>
        <dbReference type="Rhea" id="RHEA-COMP:9685"/>
        <dbReference type="Rhea" id="RHEA-COMP:9690"/>
        <dbReference type="ChEBI" id="CHEBI:15378"/>
        <dbReference type="ChEBI" id="CHEBI:29999"/>
        <dbReference type="ChEBI" id="CHEBI:57287"/>
        <dbReference type="ChEBI" id="CHEBI:58343"/>
        <dbReference type="ChEBI" id="CHEBI:64479"/>
        <dbReference type="EC" id="2.7.8.7"/>
    </reaction>
</comment>
<dbReference type="Proteomes" id="UP001303946">
    <property type="component" value="Chromosome"/>
</dbReference>
<evidence type="ECO:0000256" key="4">
    <source>
        <dbReference type="ARBA" id="ARBA00022832"/>
    </source>
</evidence>
<keyword evidence="4 8" id="KW-0276">Fatty acid metabolism</keyword>
<protein>
    <recommendedName>
        <fullName evidence="8">Holo-[acyl-carrier-protein] synthase</fullName>
        <shortName evidence="8">Holo-ACP synthase</shortName>
        <ecNumber evidence="8">2.7.8.7</ecNumber>
    </recommendedName>
    <alternativeName>
        <fullName evidence="8">4'-phosphopantetheinyl transferase AcpS</fullName>
    </alternativeName>
</protein>
<dbReference type="SUPFAM" id="SSF56214">
    <property type="entry name" value="4'-phosphopantetheinyl transferase"/>
    <property type="match status" value="1"/>
</dbReference>
<keyword evidence="7 8" id="KW-0275">Fatty acid biosynthesis</keyword>
<reference evidence="10 11" key="1">
    <citation type="submission" date="2023-10" db="EMBL/GenBank/DDBJ databases">
        <title>Bacteria for the degradation of biodegradable plastic PBAT(Polybutylene adipate terephthalate).</title>
        <authorList>
            <person name="Weon H.-Y."/>
            <person name="Yeon J."/>
        </authorList>
    </citation>
    <scope>NUCLEOTIDE SEQUENCE [LARGE SCALE GENOMIC DNA]</scope>
    <source>
        <strain evidence="10 11">SBD 7-3</strain>
    </source>
</reference>
<dbReference type="InterPro" id="IPR004568">
    <property type="entry name" value="Ppantetheine-prot_Trfase_dom"/>
</dbReference>
<dbReference type="NCBIfam" id="TIGR00516">
    <property type="entry name" value="acpS"/>
    <property type="match status" value="1"/>
</dbReference>
<evidence type="ECO:0000259" key="9">
    <source>
        <dbReference type="Pfam" id="PF01648"/>
    </source>
</evidence>
<keyword evidence="2 8" id="KW-0808">Transferase</keyword>
<name>A0ABZ0CQL7_9BURK</name>
<feature type="binding site" evidence="8">
    <location>
        <position position="23"/>
    </location>
    <ligand>
        <name>Mg(2+)</name>
        <dbReference type="ChEBI" id="CHEBI:18420"/>
    </ligand>
</feature>
<organism evidence="10 11">
    <name type="scientific">Piscinibacter gummiphilus</name>
    <dbReference type="NCBI Taxonomy" id="946333"/>
    <lineage>
        <taxon>Bacteria</taxon>
        <taxon>Pseudomonadati</taxon>
        <taxon>Pseudomonadota</taxon>
        <taxon>Betaproteobacteria</taxon>
        <taxon>Burkholderiales</taxon>
        <taxon>Sphaerotilaceae</taxon>
        <taxon>Piscinibacter</taxon>
    </lineage>
</organism>
<dbReference type="NCBIfam" id="TIGR00556">
    <property type="entry name" value="pantethn_trn"/>
    <property type="match status" value="1"/>
</dbReference>
<feature type="domain" description="4'-phosphopantetheinyl transferase" evidence="9">
    <location>
        <begin position="19"/>
        <end position="135"/>
    </location>
</feature>
<keyword evidence="1 8" id="KW-0444">Lipid biosynthesis</keyword>
<feature type="binding site" evidence="8">
    <location>
        <position position="73"/>
    </location>
    <ligand>
        <name>Mg(2+)</name>
        <dbReference type="ChEBI" id="CHEBI:18420"/>
    </ligand>
</feature>
<dbReference type="InterPro" id="IPR008278">
    <property type="entry name" value="4-PPantetheinyl_Trfase_dom"/>
</dbReference>
<comment type="subcellular location">
    <subcellularLocation>
        <location evidence="8">Cytoplasm</location>
    </subcellularLocation>
</comment>
<dbReference type="RefSeq" id="WP_316699950.1">
    <property type="nucleotide sequence ID" value="NZ_CP136336.1"/>
</dbReference>
<evidence type="ECO:0000256" key="3">
    <source>
        <dbReference type="ARBA" id="ARBA00022723"/>
    </source>
</evidence>
<dbReference type="InterPro" id="IPR037143">
    <property type="entry name" value="4-PPantetheinyl_Trfase_dom_sf"/>
</dbReference>
<evidence type="ECO:0000256" key="7">
    <source>
        <dbReference type="ARBA" id="ARBA00023160"/>
    </source>
</evidence>
<dbReference type="HAMAP" id="MF_00101">
    <property type="entry name" value="AcpS"/>
    <property type="match status" value="1"/>
</dbReference>
<dbReference type="GO" id="GO:0008897">
    <property type="term" value="F:holo-[acyl-carrier-protein] synthase activity"/>
    <property type="evidence" value="ECO:0007669"/>
    <property type="project" value="UniProtKB-EC"/>
</dbReference>
<keyword evidence="5 8" id="KW-0460">Magnesium</keyword>
<proteinExistence type="inferred from homology"/>
<keyword evidence="8" id="KW-0963">Cytoplasm</keyword>
<dbReference type="EC" id="2.7.8.7" evidence="8"/>
<sequence length="152" mass="16211">MSNAISRLDVATPAAARMRVGLDVVDIRRVSESMERFGPRFAQRLFSDDEIAYASSGEGQAAERLAARFAAKEAAIKAFDLAEAGVAWRDIEVRKLPNGACCLALHGRAAAEVERLGVSEIALSLSHDGDFAAAVVTALLDTPSRTTTTHIL</sequence>